<name>A0A8J7I4G9_9NOST</name>
<dbReference type="AlphaFoldDB" id="A0A8J7I4G9"/>
<comment type="caution">
    <text evidence="1">The sequence shown here is derived from an EMBL/GenBank/DDBJ whole genome shotgun (WGS) entry which is preliminary data.</text>
</comment>
<accession>A0A8J7I4G9</accession>
<proteinExistence type="predicted"/>
<protein>
    <submittedName>
        <fullName evidence="1">Uncharacterized protein</fullName>
    </submittedName>
</protein>
<dbReference type="RefSeq" id="WP_214432390.1">
    <property type="nucleotide sequence ID" value="NZ_CAWPUQ010000189.1"/>
</dbReference>
<sequence>MNSVFQAGDRLPAGWSIVTQLHSSQCIFIVVDEISKVSAQNYLNQQLLKMVGSNTKREELKLAN</sequence>
<reference evidence="1 2" key="1">
    <citation type="journal article" date="2021" name="Int. J. Syst. Evol. Microbiol.">
        <title>Amazonocrinis nigriterrae gen. nov., sp. nov., Atlanticothrix silvestris gen. nov., sp. nov. and Dendronalium phyllosphericum gen. nov., sp. nov., nostocacean cyanobacteria from Brazilian environments.</title>
        <authorList>
            <person name="Alvarenga D.O."/>
            <person name="Andreote A.P.D."/>
            <person name="Branco L.H.Z."/>
            <person name="Delbaje E."/>
            <person name="Cruz R.B."/>
            <person name="Varani A.M."/>
            <person name="Fiore M.F."/>
        </authorList>
    </citation>
    <scope>NUCLEOTIDE SEQUENCE [LARGE SCALE GENOMIC DNA]</scope>
    <source>
        <strain evidence="1 2">CENA369</strain>
    </source>
</reference>
<dbReference type="Proteomes" id="UP000662314">
    <property type="component" value="Unassembled WGS sequence"/>
</dbReference>
<evidence type="ECO:0000313" key="1">
    <source>
        <dbReference type="EMBL" id="MBH8573563.1"/>
    </source>
</evidence>
<organism evidence="1 2">
    <name type="scientific">Dendronalium phyllosphericum CENA369</name>
    <dbReference type="NCBI Taxonomy" id="1725256"/>
    <lineage>
        <taxon>Bacteria</taxon>
        <taxon>Bacillati</taxon>
        <taxon>Cyanobacteriota</taxon>
        <taxon>Cyanophyceae</taxon>
        <taxon>Nostocales</taxon>
        <taxon>Nostocaceae</taxon>
        <taxon>Dendronalium</taxon>
        <taxon>Dendronalium phyllosphericum</taxon>
    </lineage>
</organism>
<keyword evidence="2" id="KW-1185">Reference proteome</keyword>
<dbReference type="EMBL" id="JAECZA010000036">
    <property type="protein sequence ID" value="MBH8573563.1"/>
    <property type="molecule type" value="Genomic_DNA"/>
</dbReference>
<evidence type="ECO:0000313" key="2">
    <source>
        <dbReference type="Proteomes" id="UP000662314"/>
    </source>
</evidence>
<gene>
    <name evidence="1" type="ORF">I8752_11165</name>
</gene>